<evidence type="ECO:0000313" key="9">
    <source>
        <dbReference type="Proteomes" id="UP000320475"/>
    </source>
</evidence>
<evidence type="ECO:0000256" key="3">
    <source>
        <dbReference type="ARBA" id="ARBA00022833"/>
    </source>
</evidence>
<feature type="domain" description="RING-type" evidence="7">
    <location>
        <begin position="436"/>
        <end position="478"/>
    </location>
</feature>
<dbReference type="Pfam" id="PF13639">
    <property type="entry name" value="zf-RING_2"/>
    <property type="match status" value="1"/>
</dbReference>
<evidence type="ECO:0000256" key="5">
    <source>
        <dbReference type="SAM" id="MobiDB-lite"/>
    </source>
</evidence>
<evidence type="ECO:0000259" key="7">
    <source>
        <dbReference type="PROSITE" id="PS50089"/>
    </source>
</evidence>
<dbReference type="CDD" id="cd16454">
    <property type="entry name" value="RING-H2_PA-TM-RING"/>
    <property type="match status" value="1"/>
</dbReference>
<name>A0A507CEZ5_9FUNG</name>
<comment type="caution">
    <text evidence="8">The sequence shown here is derived from an EMBL/GenBank/DDBJ whole genome shotgun (WGS) entry which is preliminary data.</text>
</comment>
<accession>A0A507CEZ5</accession>
<dbReference type="VEuPathDB" id="FungiDB:SeMB42_g07792"/>
<keyword evidence="3" id="KW-0862">Zinc</keyword>
<keyword evidence="2 4" id="KW-0863">Zinc-finger</keyword>
<feature type="region of interest" description="Disordered" evidence="5">
    <location>
        <begin position="84"/>
        <end position="155"/>
    </location>
</feature>
<reference evidence="8 9" key="1">
    <citation type="journal article" date="2019" name="Sci. Rep.">
        <title>Comparative genomics of chytrid fungi reveal insights into the obligate biotrophic and pathogenic lifestyle of Synchytrium endobioticum.</title>
        <authorList>
            <person name="van de Vossenberg B.T.L.H."/>
            <person name="Warris S."/>
            <person name="Nguyen H.D.T."/>
            <person name="van Gent-Pelzer M.P.E."/>
            <person name="Joly D.L."/>
            <person name="van de Geest H.C."/>
            <person name="Bonants P.J.M."/>
            <person name="Smith D.S."/>
            <person name="Levesque C.A."/>
            <person name="van der Lee T.A.J."/>
        </authorList>
    </citation>
    <scope>NUCLEOTIDE SEQUENCE [LARGE SCALE GENOMIC DNA]</scope>
    <source>
        <strain evidence="8 9">LEV6574</strain>
    </source>
</reference>
<evidence type="ECO:0000256" key="4">
    <source>
        <dbReference type="PROSITE-ProRule" id="PRU00175"/>
    </source>
</evidence>
<protein>
    <recommendedName>
        <fullName evidence="7">RING-type domain-containing protein</fullName>
    </recommendedName>
</protein>
<dbReference type="Gene3D" id="3.30.40.10">
    <property type="entry name" value="Zinc/RING finger domain, C3HC4 (zinc finger)"/>
    <property type="match status" value="1"/>
</dbReference>
<dbReference type="PROSITE" id="PS50089">
    <property type="entry name" value="ZF_RING_2"/>
    <property type="match status" value="1"/>
</dbReference>
<dbReference type="SMART" id="SM00184">
    <property type="entry name" value="RING"/>
    <property type="match status" value="1"/>
</dbReference>
<keyword evidence="1" id="KW-0479">Metal-binding</keyword>
<dbReference type="AlphaFoldDB" id="A0A507CEZ5"/>
<evidence type="ECO:0000256" key="1">
    <source>
        <dbReference type="ARBA" id="ARBA00022723"/>
    </source>
</evidence>
<feature type="compositionally biased region" description="Low complexity" evidence="5">
    <location>
        <begin position="141"/>
        <end position="150"/>
    </location>
</feature>
<evidence type="ECO:0000256" key="6">
    <source>
        <dbReference type="SAM" id="Phobius"/>
    </source>
</evidence>
<feature type="transmembrane region" description="Helical" evidence="6">
    <location>
        <begin position="54"/>
        <end position="76"/>
    </location>
</feature>
<keyword evidence="6" id="KW-0472">Membrane</keyword>
<proteinExistence type="predicted"/>
<gene>
    <name evidence="8" type="ORF">SeLEV6574_g07819</name>
</gene>
<dbReference type="EMBL" id="QEAM01000624">
    <property type="protein sequence ID" value="TPX37928.1"/>
    <property type="molecule type" value="Genomic_DNA"/>
</dbReference>
<dbReference type="InterPro" id="IPR013083">
    <property type="entry name" value="Znf_RING/FYVE/PHD"/>
</dbReference>
<sequence length="483" mass="55304">MCQEQSREENHLIVLSNICQSIHQFRHTIRIVPLATSPVTIAQSQILNMRKTKLLVVMLTTCLFHYAAAVGCWGCLSFRRNAQRPGSSGQTARRHNGRNSDHDGHVMDRHHYTTDDSRPSTSTDVLDGYRLRQENEETARRPSSATPSSSMVHAPDTVTYSDDAVSWYQNHESQLLLRSIRLYFQVLEDRVGNSRFQRVYLWELEIGNKILEEWGVAMEQLDPNSHFSLPDTMEDIVTMLNYMMPFMELDQAACLKNLILVILQDIASLNDNNYETDDRDIMLSPCAEGLPPHMAQSRFRTIARKILDAYDEITIMLPLVTTASFIGGQLGPELVKLHYIRDKILFCESEDTIPRDMKVAIRALRELRIKLVKEGIKQGQFLRLGRLGNKIRGMIEWLEAYKNEYPSWEDPTSWEEFCATDSNVVVDRRAPSPPECPICLDITLQSEEPVKSLPCGHKFHTKCIAHWLETNNTCPVCRGIARN</sequence>
<evidence type="ECO:0000256" key="2">
    <source>
        <dbReference type="ARBA" id="ARBA00022771"/>
    </source>
</evidence>
<feature type="compositionally biased region" description="Basic and acidic residues" evidence="5">
    <location>
        <begin position="127"/>
        <end position="140"/>
    </location>
</feature>
<dbReference type="OrthoDB" id="8062037at2759"/>
<organism evidence="8 9">
    <name type="scientific">Synchytrium endobioticum</name>
    <dbReference type="NCBI Taxonomy" id="286115"/>
    <lineage>
        <taxon>Eukaryota</taxon>
        <taxon>Fungi</taxon>
        <taxon>Fungi incertae sedis</taxon>
        <taxon>Chytridiomycota</taxon>
        <taxon>Chytridiomycota incertae sedis</taxon>
        <taxon>Chytridiomycetes</taxon>
        <taxon>Synchytriales</taxon>
        <taxon>Synchytriaceae</taxon>
        <taxon>Synchytrium</taxon>
    </lineage>
</organism>
<dbReference type="Proteomes" id="UP000320475">
    <property type="component" value="Unassembled WGS sequence"/>
</dbReference>
<dbReference type="PANTHER" id="PTHR15710">
    <property type="entry name" value="E3 UBIQUITIN-PROTEIN LIGASE PRAJA"/>
    <property type="match status" value="1"/>
</dbReference>
<evidence type="ECO:0000313" key="8">
    <source>
        <dbReference type="EMBL" id="TPX37928.1"/>
    </source>
</evidence>
<feature type="compositionally biased region" description="Basic and acidic residues" evidence="5">
    <location>
        <begin position="98"/>
        <end position="118"/>
    </location>
</feature>
<keyword evidence="6" id="KW-1133">Transmembrane helix</keyword>
<keyword evidence="6" id="KW-0812">Transmembrane</keyword>
<dbReference type="SUPFAM" id="SSF57850">
    <property type="entry name" value="RING/U-box"/>
    <property type="match status" value="1"/>
</dbReference>
<dbReference type="GO" id="GO:0008270">
    <property type="term" value="F:zinc ion binding"/>
    <property type="evidence" value="ECO:0007669"/>
    <property type="project" value="UniProtKB-KW"/>
</dbReference>
<dbReference type="InterPro" id="IPR001841">
    <property type="entry name" value="Znf_RING"/>
</dbReference>